<feature type="compositionally biased region" description="Low complexity" evidence="1">
    <location>
        <begin position="186"/>
        <end position="197"/>
    </location>
</feature>
<dbReference type="Proteomes" id="UP000275719">
    <property type="component" value="Unassembled WGS sequence"/>
</dbReference>
<keyword evidence="5" id="KW-1185">Reference proteome</keyword>
<sequence>MESFSNQTINFNELPDYKKTELTPIAKRYKKVLLFNLIVSTVIIFGIAVAVSILFLDQFSWIYKGIALAILFLIIMISNVFSLIAFKRKSFAFREQDVIYCSGVLSISYEIVPYNRLQHVVLKQGWLSRFLGLATIECYTAASSNNEVAIPGLELDQAEKIKNLLLNKINQVELKETSDNEDASNDDINSNSISTDQNLEENATN</sequence>
<keyword evidence="2" id="KW-0812">Transmembrane</keyword>
<evidence type="ECO:0000313" key="5">
    <source>
        <dbReference type="Proteomes" id="UP000275719"/>
    </source>
</evidence>
<feature type="transmembrane region" description="Helical" evidence="2">
    <location>
        <begin position="61"/>
        <end position="86"/>
    </location>
</feature>
<evidence type="ECO:0000256" key="2">
    <source>
        <dbReference type="SAM" id="Phobius"/>
    </source>
</evidence>
<dbReference type="Pfam" id="PF03703">
    <property type="entry name" value="bPH_2"/>
    <property type="match status" value="1"/>
</dbReference>
<accession>A0A3P3W947</accession>
<keyword evidence="2" id="KW-1133">Transmembrane helix</keyword>
<evidence type="ECO:0000259" key="3">
    <source>
        <dbReference type="Pfam" id="PF03703"/>
    </source>
</evidence>
<organism evidence="4 5">
    <name type="scientific">Paenimyroides tangerinum</name>
    <dbReference type="NCBI Taxonomy" id="2488728"/>
    <lineage>
        <taxon>Bacteria</taxon>
        <taxon>Pseudomonadati</taxon>
        <taxon>Bacteroidota</taxon>
        <taxon>Flavobacteriia</taxon>
        <taxon>Flavobacteriales</taxon>
        <taxon>Flavobacteriaceae</taxon>
        <taxon>Paenimyroides</taxon>
    </lineage>
</organism>
<feature type="transmembrane region" description="Helical" evidence="2">
    <location>
        <begin position="32"/>
        <end position="55"/>
    </location>
</feature>
<dbReference type="PANTHER" id="PTHR34473">
    <property type="entry name" value="UPF0699 TRANSMEMBRANE PROTEIN YDBS"/>
    <property type="match status" value="1"/>
</dbReference>
<dbReference type="EMBL" id="RQVQ01000010">
    <property type="protein sequence ID" value="RRJ91510.1"/>
    <property type="molecule type" value="Genomic_DNA"/>
</dbReference>
<keyword evidence="2" id="KW-0472">Membrane</keyword>
<evidence type="ECO:0000256" key="1">
    <source>
        <dbReference type="SAM" id="MobiDB-lite"/>
    </source>
</evidence>
<feature type="domain" description="YdbS-like PH" evidence="3">
    <location>
        <begin position="89"/>
        <end position="164"/>
    </location>
</feature>
<proteinExistence type="predicted"/>
<evidence type="ECO:0000313" key="4">
    <source>
        <dbReference type="EMBL" id="RRJ91510.1"/>
    </source>
</evidence>
<reference evidence="4 5" key="1">
    <citation type="submission" date="2018-11" db="EMBL/GenBank/DDBJ databases">
        <title>Flavobacterium sp. nov., YIM 102701-2 draft genome.</title>
        <authorList>
            <person name="Li G."/>
            <person name="Jiang Y."/>
        </authorList>
    </citation>
    <scope>NUCLEOTIDE SEQUENCE [LARGE SCALE GENOMIC DNA]</scope>
    <source>
        <strain evidence="4 5">YIM 102701-2</strain>
    </source>
</reference>
<dbReference type="OrthoDB" id="1524472at2"/>
<protein>
    <submittedName>
        <fullName evidence="4">PH domain-containing protein</fullName>
    </submittedName>
</protein>
<comment type="caution">
    <text evidence="4">The sequence shown here is derived from an EMBL/GenBank/DDBJ whole genome shotgun (WGS) entry which is preliminary data.</text>
</comment>
<gene>
    <name evidence="4" type="ORF">EG240_05750</name>
</gene>
<feature type="region of interest" description="Disordered" evidence="1">
    <location>
        <begin position="176"/>
        <end position="205"/>
    </location>
</feature>
<dbReference type="AlphaFoldDB" id="A0A3P3W947"/>
<dbReference type="InterPro" id="IPR005182">
    <property type="entry name" value="YdbS-like_PH"/>
</dbReference>
<dbReference type="RefSeq" id="WP_125018393.1">
    <property type="nucleotide sequence ID" value="NZ_RQVQ01000010.1"/>
</dbReference>
<name>A0A3P3W947_9FLAO</name>
<dbReference type="PANTHER" id="PTHR34473:SF3">
    <property type="entry name" value="TRANSMEMBRANE PROTEIN-RELATED"/>
    <property type="match status" value="1"/>
</dbReference>